<feature type="transmembrane region" description="Helical" evidence="7">
    <location>
        <begin position="287"/>
        <end position="316"/>
    </location>
</feature>
<keyword evidence="6 7" id="KW-0472">Membrane</keyword>
<evidence type="ECO:0000256" key="1">
    <source>
        <dbReference type="ARBA" id="ARBA00004651"/>
    </source>
</evidence>
<feature type="transmembrane region" description="Helical" evidence="7">
    <location>
        <begin position="164"/>
        <end position="187"/>
    </location>
</feature>
<dbReference type="Gene3D" id="1.20.1740.10">
    <property type="entry name" value="Amino acid/polyamine transporter I"/>
    <property type="match status" value="1"/>
</dbReference>
<evidence type="ECO:0000313" key="9">
    <source>
        <dbReference type="Proteomes" id="UP000680020"/>
    </source>
</evidence>
<keyword evidence="5 7" id="KW-1133">Transmembrane helix</keyword>
<comment type="caution">
    <text evidence="8">The sequence shown here is derived from an EMBL/GenBank/DDBJ whole genome shotgun (WGS) entry which is preliminary data.</text>
</comment>
<dbReference type="GO" id="GO:0022857">
    <property type="term" value="F:transmembrane transporter activity"/>
    <property type="evidence" value="ECO:0007669"/>
    <property type="project" value="InterPro"/>
</dbReference>
<keyword evidence="3" id="KW-1003">Cell membrane</keyword>
<evidence type="ECO:0000256" key="3">
    <source>
        <dbReference type="ARBA" id="ARBA00022475"/>
    </source>
</evidence>
<comment type="subcellular location">
    <subcellularLocation>
        <location evidence="1">Cell membrane</location>
        <topology evidence="1">Multi-pass membrane protein</topology>
    </subcellularLocation>
</comment>
<dbReference type="InterPro" id="IPR022520">
    <property type="entry name" value="Glu/GABA_antiporter_put"/>
</dbReference>
<feature type="transmembrane region" description="Helical" evidence="7">
    <location>
        <begin position="207"/>
        <end position="224"/>
    </location>
</feature>
<evidence type="ECO:0000256" key="4">
    <source>
        <dbReference type="ARBA" id="ARBA00022692"/>
    </source>
</evidence>
<reference evidence="8" key="1">
    <citation type="submission" date="2021-03" db="EMBL/GenBank/DDBJ databases">
        <title>Identification and antibiotic profiling of Wohlfahrtiimonas chitiniclastica, an underestimated human pathogen.</title>
        <authorList>
            <person name="Kopf A."/>
            <person name="Bunk B."/>
            <person name="Coldewey S."/>
            <person name="Gunzer F."/>
            <person name="Riedel T."/>
            <person name="Schroettner P."/>
        </authorList>
    </citation>
    <scope>NUCLEOTIDE SEQUENCE</scope>
    <source>
        <strain evidence="8">DSM 100917</strain>
    </source>
</reference>
<organism evidence="8 9">
    <name type="scientific">Wohlfahrtiimonas chitiniclastica</name>
    <dbReference type="NCBI Taxonomy" id="400946"/>
    <lineage>
        <taxon>Bacteria</taxon>
        <taxon>Pseudomonadati</taxon>
        <taxon>Pseudomonadota</taxon>
        <taxon>Gammaproteobacteria</taxon>
        <taxon>Cardiobacteriales</taxon>
        <taxon>Ignatzschineriaceae</taxon>
        <taxon>Wohlfahrtiimonas</taxon>
    </lineage>
</organism>
<feature type="transmembrane region" description="Helical" evidence="7">
    <location>
        <begin position="369"/>
        <end position="391"/>
    </location>
</feature>
<feature type="transmembrane region" description="Helical" evidence="7">
    <location>
        <begin position="46"/>
        <end position="68"/>
    </location>
</feature>
<dbReference type="AlphaFoldDB" id="A0AB35BZR4"/>
<evidence type="ECO:0000313" key="8">
    <source>
        <dbReference type="EMBL" id="MBS7824588.1"/>
    </source>
</evidence>
<feature type="transmembrane region" description="Helical" evidence="7">
    <location>
        <begin position="245"/>
        <end position="267"/>
    </location>
</feature>
<feature type="transmembrane region" description="Helical" evidence="7">
    <location>
        <begin position="134"/>
        <end position="152"/>
    </location>
</feature>
<gene>
    <name evidence="8" type="ORF">J7561_05145</name>
</gene>
<dbReference type="InterPro" id="IPR050367">
    <property type="entry name" value="APC_superfamily"/>
</dbReference>
<feature type="transmembrane region" description="Helical" evidence="7">
    <location>
        <begin position="412"/>
        <end position="433"/>
    </location>
</feature>
<dbReference type="PANTHER" id="PTHR42770:SF15">
    <property type="entry name" value="GLUTAMATE_GAMMA-AMINOBUTYRATE ANTIPORTER-RELATED"/>
    <property type="match status" value="1"/>
</dbReference>
<dbReference type="PANTHER" id="PTHR42770">
    <property type="entry name" value="AMINO ACID TRANSPORTER-RELATED"/>
    <property type="match status" value="1"/>
</dbReference>
<dbReference type="InterPro" id="IPR002293">
    <property type="entry name" value="AA/rel_permease1"/>
</dbReference>
<accession>A0AB35BZR4</accession>
<evidence type="ECO:0000256" key="6">
    <source>
        <dbReference type="ARBA" id="ARBA00023136"/>
    </source>
</evidence>
<dbReference type="PIRSF" id="PIRSF006060">
    <property type="entry name" value="AA_transporter"/>
    <property type="match status" value="1"/>
</dbReference>
<keyword evidence="4 7" id="KW-0812">Transmembrane</keyword>
<keyword evidence="2" id="KW-0813">Transport</keyword>
<feature type="transmembrane region" description="Helical" evidence="7">
    <location>
        <begin position="445"/>
        <end position="466"/>
    </location>
</feature>
<dbReference type="EMBL" id="JAGIBU010000003">
    <property type="protein sequence ID" value="MBS7824588.1"/>
    <property type="molecule type" value="Genomic_DNA"/>
</dbReference>
<evidence type="ECO:0000256" key="2">
    <source>
        <dbReference type="ARBA" id="ARBA00022448"/>
    </source>
</evidence>
<sequence length="489" mass="53292">MVKDHQVTPGASTGKMGILTLAVMNITAVVSLRFLPSEAMYGLSSIFYFAFAAIVFLVPVSLVAAELATTYPQRGGVFRWVSEAFGPRIGFLAMAMVWIEVIPYFPTVLTFGAVSVAFIDPQVGIAESIAANKFYIMFFVLAVYWGSVLIALNGVGIFARVSKWCGIIGTIVPAIIITILGFSYFFFSGHQPLIEMSWGALIPDFSHFSNVVLAASIFLAYAGMEMNAVHINELDNPTKKYPIAIAIASLGTVAIFLLSTLGIAFIIPSKDINLTQSLLMAYDLLFAWINAQWLGSVVAIMLAIGVLGGVVTWIAGPNTGMLAIAKAGYLPRWFQKTNRHGMGVNLILTQGVIVTILAITFVIMPSVQAAFQILSQLTVLLYLVMYILMFAGAMYLRHSQPTIKRPYKVPGMYFWAGLGLVGALTAFSLSFIPPSQIAIGSPTAYFLYLIILVAIFVSIPLIIYACRKPEWKDPNSDFEPFTWEKGGQS</sequence>
<evidence type="ECO:0000256" key="7">
    <source>
        <dbReference type="SAM" id="Phobius"/>
    </source>
</evidence>
<feature type="transmembrane region" description="Helical" evidence="7">
    <location>
        <begin position="89"/>
        <end position="114"/>
    </location>
</feature>
<dbReference type="Proteomes" id="UP000680020">
    <property type="component" value="Unassembled WGS sequence"/>
</dbReference>
<dbReference type="Pfam" id="PF13520">
    <property type="entry name" value="AA_permease_2"/>
    <property type="match status" value="1"/>
</dbReference>
<name>A0AB35BZR4_9GAMM</name>
<dbReference type="GO" id="GO:0005886">
    <property type="term" value="C:plasma membrane"/>
    <property type="evidence" value="ECO:0007669"/>
    <property type="project" value="UniProtKB-SubCell"/>
</dbReference>
<dbReference type="RefSeq" id="WP_008315757.1">
    <property type="nucleotide sequence ID" value="NZ_JAGIBT010000003.1"/>
</dbReference>
<feature type="transmembrane region" description="Helical" evidence="7">
    <location>
        <begin position="342"/>
        <end position="363"/>
    </location>
</feature>
<feature type="transmembrane region" description="Helical" evidence="7">
    <location>
        <begin position="16"/>
        <end position="34"/>
    </location>
</feature>
<dbReference type="NCBIfam" id="TIGR03813">
    <property type="entry name" value="put_Glu_GABA_T"/>
    <property type="match status" value="1"/>
</dbReference>
<evidence type="ECO:0000256" key="5">
    <source>
        <dbReference type="ARBA" id="ARBA00022989"/>
    </source>
</evidence>
<proteinExistence type="predicted"/>
<protein>
    <submittedName>
        <fullName evidence="8">Amino acid permease</fullName>
    </submittedName>
</protein>